<evidence type="ECO:0000256" key="4">
    <source>
        <dbReference type="ARBA" id="ARBA00022695"/>
    </source>
</evidence>
<dbReference type="Pfam" id="PF01743">
    <property type="entry name" value="PolyA_pol"/>
    <property type="match status" value="1"/>
</dbReference>
<feature type="domain" description="tRNA nucleotidyltransferase/poly(A) polymerase RNA and SrmB- binding" evidence="9">
    <location>
        <begin position="194"/>
        <end position="254"/>
    </location>
</feature>
<dbReference type="GO" id="GO:0000166">
    <property type="term" value="F:nucleotide binding"/>
    <property type="evidence" value="ECO:0007669"/>
    <property type="project" value="UniProtKB-KW"/>
</dbReference>
<keyword evidence="2" id="KW-0808">Transferase</keyword>
<evidence type="ECO:0000259" key="8">
    <source>
        <dbReference type="Pfam" id="PF01743"/>
    </source>
</evidence>
<comment type="cofactor">
    <cofactor evidence="1">
        <name>Mg(2+)</name>
        <dbReference type="ChEBI" id="CHEBI:18420"/>
    </cofactor>
</comment>
<keyword evidence="4" id="KW-0548">Nucleotidyltransferase</keyword>
<sequence length="453" mass="53897">MEENGISYSIYNLDSDSFNIIDSKVKKRIEQVKQIAEDLKYVVGIIGGFVRDLLLKRPSKDVDFVIIEGELEKLTEEISRRLNAKKTIIHNQTLTTQIRFSDGIIFEFNAPRVESYEPLSRIPKVRRGTIIDDLTRRDFTINSLILFEDKYIDIFDGKKDLLEGIIRTTREPPIVFAEDYLRIFRALRFACLLDFKIEEKTKKGIIENAHQLSFVAKERIIEEIRLTAKKNVVCCFKLMTELAIIHPLFPELKNEKISDEHIISLKYEKIEKELEIIKQQKEIEYFLCFFALIMREQFIEKENYLSRIKYELKKFKFSKKEIEKILMIVKYSNILVHHTFYPASKKELRLLLREIFEIRKEVIAINIAENKILKKKNIHLEKIIEELRELSKDEELIFIKPAVRGDELMELGIKRMEINQCKEFLIHALMDEQLENTKEECIKYIKRYYLKNQ</sequence>
<proteinExistence type="predicted"/>
<dbReference type="Pfam" id="PF12627">
    <property type="entry name" value="PolyA_pol_RNAbd"/>
    <property type="match status" value="1"/>
</dbReference>
<evidence type="ECO:0000313" key="10">
    <source>
        <dbReference type="EMBL" id="UJG43514.1"/>
    </source>
</evidence>
<dbReference type="AlphaFoldDB" id="A0A9Y1FP20"/>
<keyword evidence="7" id="KW-0460">Magnesium</keyword>
<organism evidence="10">
    <name type="scientific">Candidatus Heimdallarchaeum endolithica</name>
    <dbReference type="NCBI Taxonomy" id="2876572"/>
    <lineage>
        <taxon>Archaea</taxon>
        <taxon>Promethearchaeati</taxon>
        <taxon>Candidatus Heimdallarchaeota</taxon>
        <taxon>Candidatus Heimdallarchaeia (ex Rinke et al. 2021) (nom. nud.)</taxon>
        <taxon>Candidatus Heimdallarchaeales</taxon>
        <taxon>Candidatus Heimdallarchaeaceae</taxon>
        <taxon>Candidatus Heimdallarchaeum</taxon>
    </lineage>
</organism>
<dbReference type="CDD" id="cd05398">
    <property type="entry name" value="NT_ClassII-CCAase"/>
    <property type="match status" value="1"/>
</dbReference>
<dbReference type="InterPro" id="IPR050264">
    <property type="entry name" value="Bact_CCA-adding_enz_type3_sf"/>
</dbReference>
<reference evidence="10" key="1">
    <citation type="journal article" date="2022" name="Nat. Microbiol.">
        <title>Unique mobile elements and scalable gene flow at the prokaryote-eukaryote boundary revealed by circularized Asgard archaea genomes.</title>
        <authorList>
            <person name="Wu F."/>
            <person name="Speth D.R."/>
            <person name="Philosof A."/>
            <person name="Cremiere A."/>
            <person name="Narayanan A."/>
            <person name="Barco R.A."/>
            <person name="Connon S.A."/>
            <person name="Amend J.P."/>
            <person name="Antoshechkin I.A."/>
            <person name="Orphan V.J."/>
        </authorList>
    </citation>
    <scope>NUCLEOTIDE SEQUENCE</scope>
    <source>
        <strain evidence="10">PR6</strain>
    </source>
</reference>
<dbReference type="GO" id="GO:0016779">
    <property type="term" value="F:nucleotidyltransferase activity"/>
    <property type="evidence" value="ECO:0007669"/>
    <property type="project" value="UniProtKB-KW"/>
</dbReference>
<evidence type="ECO:0008006" key="11">
    <source>
        <dbReference type="Google" id="ProtNLM"/>
    </source>
</evidence>
<keyword evidence="5" id="KW-0479">Metal-binding</keyword>
<protein>
    <recommendedName>
        <fullName evidence="11">CCA tRNA nucleotidyltransferase</fullName>
    </recommendedName>
</protein>
<dbReference type="InterPro" id="IPR032828">
    <property type="entry name" value="PolyA_RNA-bd"/>
</dbReference>
<dbReference type="GO" id="GO:0000049">
    <property type="term" value="F:tRNA binding"/>
    <property type="evidence" value="ECO:0007669"/>
    <property type="project" value="TreeGrafter"/>
</dbReference>
<dbReference type="Proteomes" id="UP001200513">
    <property type="component" value="Chromosome"/>
</dbReference>
<keyword evidence="6" id="KW-0547">Nucleotide-binding</keyword>
<accession>A0A9Y1FP20</accession>
<dbReference type="Gene3D" id="1.10.3090.10">
    <property type="entry name" value="cca-adding enzyme, domain 2"/>
    <property type="match status" value="1"/>
</dbReference>
<dbReference type="InterPro" id="IPR002646">
    <property type="entry name" value="PolA_pol_head_dom"/>
</dbReference>
<dbReference type="GO" id="GO:0046872">
    <property type="term" value="F:metal ion binding"/>
    <property type="evidence" value="ECO:0007669"/>
    <property type="project" value="UniProtKB-KW"/>
</dbReference>
<dbReference type="SUPFAM" id="SSF81891">
    <property type="entry name" value="Poly A polymerase C-terminal region-like"/>
    <property type="match status" value="1"/>
</dbReference>
<dbReference type="SUPFAM" id="SSF81301">
    <property type="entry name" value="Nucleotidyltransferase"/>
    <property type="match status" value="1"/>
</dbReference>
<evidence type="ECO:0000256" key="1">
    <source>
        <dbReference type="ARBA" id="ARBA00001946"/>
    </source>
</evidence>
<dbReference type="InterPro" id="IPR043519">
    <property type="entry name" value="NT_sf"/>
</dbReference>
<evidence type="ECO:0000256" key="5">
    <source>
        <dbReference type="ARBA" id="ARBA00022723"/>
    </source>
</evidence>
<dbReference type="GO" id="GO:0008033">
    <property type="term" value="P:tRNA processing"/>
    <property type="evidence" value="ECO:0007669"/>
    <property type="project" value="UniProtKB-KW"/>
</dbReference>
<feature type="domain" description="Poly A polymerase head" evidence="8">
    <location>
        <begin position="45"/>
        <end position="167"/>
    </location>
</feature>
<keyword evidence="3" id="KW-0819">tRNA processing</keyword>
<gene>
    <name evidence="10" type="ORF">K9W46_14235</name>
</gene>
<name>A0A9Y1FP20_9ARCH</name>
<dbReference type="EMBL" id="CP084167">
    <property type="protein sequence ID" value="UJG43514.1"/>
    <property type="molecule type" value="Genomic_DNA"/>
</dbReference>
<dbReference type="PANTHER" id="PTHR46173">
    <property type="entry name" value="CCA TRNA NUCLEOTIDYLTRANSFERASE 1, MITOCHONDRIAL"/>
    <property type="match status" value="1"/>
</dbReference>
<evidence type="ECO:0000259" key="9">
    <source>
        <dbReference type="Pfam" id="PF12627"/>
    </source>
</evidence>
<evidence type="ECO:0000256" key="6">
    <source>
        <dbReference type="ARBA" id="ARBA00022741"/>
    </source>
</evidence>
<evidence type="ECO:0000256" key="3">
    <source>
        <dbReference type="ARBA" id="ARBA00022694"/>
    </source>
</evidence>
<dbReference type="PANTHER" id="PTHR46173:SF1">
    <property type="entry name" value="CCA TRNA NUCLEOTIDYLTRANSFERASE 1, MITOCHONDRIAL"/>
    <property type="match status" value="1"/>
</dbReference>
<dbReference type="Gene3D" id="3.30.460.10">
    <property type="entry name" value="Beta Polymerase, domain 2"/>
    <property type="match status" value="1"/>
</dbReference>
<evidence type="ECO:0000256" key="7">
    <source>
        <dbReference type="ARBA" id="ARBA00022842"/>
    </source>
</evidence>
<evidence type="ECO:0000256" key="2">
    <source>
        <dbReference type="ARBA" id="ARBA00022679"/>
    </source>
</evidence>